<sequence length="99" mass="11478">MKHGNMSQHGQMAMQEDMQTMQKMQQAMMQKQDADPDRAFALKMIEHHRAGIAMAQTVQKHGDNAEAKRMAQKMADEQRRDIAELERWLDKNGGRTPRK</sequence>
<dbReference type="InterPro" id="IPR012347">
    <property type="entry name" value="Ferritin-like"/>
</dbReference>
<dbReference type="InterPro" id="IPR005183">
    <property type="entry name" value="DUF305_CopM-like"/>
</dbReference>
<dbReference type="AlphaFoldDB" id="B4R9X0"/>
<dbReference type="EMBL" id="CP000747">
    <property type="protein sequence ID" value="ACG77884.1"/>
    <property type="molecule type" value="Genomic_DNA"/>
</dbReference>
<name>B4R9X0_PHEZH</name>
<keyword evidence="3" id="KW-1185">Reference proteome</keyword>
<dbReference type="STRING" id="450851.PHZ_c1471"/>
<dbReference type="eggNOG" id="COG3544">
    <property type="taxonomic scope" value="Bacteria"/>
</dbReference>
<dbReference type="KEGG" id="pzu:PHZ_c1471"/>
<evidence type="ECO:0000313" key="3">
    <source>
        <dbReference type="Proteomes" id="UP000001868"/>
    </source>
</evidence>
<reference evidence="2 3" key="1">
    <citation type="journal article" date="2008" name="BMC Genomics">
        <title>Complete genome of Phenylobacterium zucineum - a novel facultative intracellular bacterium isolated from human erythroleukemia cell line K562.</title>
        <authorList>
            <person name="Luo Y."/>
            <person name="Xu X."/>
            <person name="Ding Z."/>
            <person name="Liu Z."/>
            <person name="Zhang B."/>
            <person name="Yan Z."/>
            <person name="Sun J."/>
            <person name="Hu S."/>
            <person name="Hu X."/>
        </authorList>
    </citation>
    <scope>NUCLEOTIDE SEQUENCE [LARGE SCALE GENOMIC DNA]</scope>
    <source>
        <strain evidence="2 3">HLK1</strain>
    </source>
</reference>
<dbReference type="HOGENOM" id="CLU_074343_4_3_5"/>
<evidence type="ECO:0000259" key="1">
    <source>
        <dbReference type="Pfam" id="PF03713"/>
    </source>
</evidence>
<accession>B4R9X0</accession>
<organism evidence="2 3">
    <name type="scientific">Phenylobacterium zucineum (strain HLK1)</name>
    <dbReference type="NCBI Taxonomy" id="450851"/>
    <lineage>
        <taxon>Bacteria</taxon>
        <taxon>Pseudomonadati</taxon>
        <taxon>Pseudomonadota</taxon>
        <taxon>Alphaproteobacteria</taxon>
        <taxon>Caulobacterales</taxon>
        <taxon>Caulobacteraceae</taxon>
        <taxon>Phenylobacterium</taxon>
    </lineage>
</organism>
<dbReference type="Gene3D" id="1.20.1260.10">
    <property type="match status" value="1"/>
</dbReference>
<evidence type="ECO:0000313" key="2">
    <source>
        <dbReference type="EMBL" id="ACG77884.1"/>
    </source>
</evidence>
<proteinExistence type="predicted"/>
<dbReference type="Pfam" id="PF03713">
    <property type="entry name" value="DUF305"/>
    <property type="match status" value="1"/>
</dbReference>
<dbReference type="Proteomes" id="UP000001868">
    <property type="component" value="Chromosome"/>
</dbReference>
<protein>
    <recommendedName>
        <fullName evidence="1">DUF305 domain-containing protein</fullName>
    </recommendedName>
</protein>
<feature type="domain" description="DUF305" evidence="1">
    <location>
        <begin position="6"/>
        <end position="89"/>
    </location>
</feature>
<gene>
    <name evidence="2" type="ordered locus">PHZ_c1471</name>
</gene>